<dbReference type="EMBL" id="QVEV01000055">
    <property type="protein sequence ID" value="RGC09543.1"/>
    <property type="molecule type" value="Genomic_DNA"/>
</dbReference>
<evidence type="ECO:0000313" key="1">
    <source>
        <dbReference type="EMBL" id="QJA03265.1"/>
    </source>
</evidence>
<dbReference type="AlphaFoldDB" id="A0A3E2VFZ4"/>
<dbReference type="OrthoDB" id="9884734at2"/>
<dbReference type="EMBL" id="CP048838">
    <property type="protein sequence ID" value="QJA03265.1"/>
    <property type="molecule type" value="Genomic_DNA"/>
</dbReference>
<dbReference type="RefSeq" id="WP_002610702.1">
    <property type="nucleotide sequence ID" value="NZ_BAAACC010000018.1"/>
</dbReference>
<protein>
    <submittedName>
        <fullName evidence="2">Uncharacterized protein</fullName>
    </submittedName>
</protein>
<dbReference type="GeneID" id="61926432"/>
<dbReference type="Proteomes" id="UP000503330">
    <property type="component" value="Chromosome"/>
</dbReference>
<proteinExistence type="predicted"/>
<evidence type="ECO:0000313" key="2">
    <source>
        <dbReference type="EMBL" id="RGC09543.1"/>
    </source>
</evidence>
<accession>A0A3E2VFZ4</accession>
<name>A0A3E2VFZ4_CLOIN</name>
<sequence length="77" mass="9477">MCNRCECNDYDFYGFSDYDFDRFDWNRGYSCYNDYGRNALNEAERVARFAMRRDCRENRCARQFVRCMRNARCGSNW</sequence>
<dbReference type="Proteomes" id="UP000260025">
    <property type="component" value="Unassembled WGS sequence"/>
</dbReference>
<reference evidence="1 4" key="2">
    <citation type="submission" date="2020-02" db="EMBL/GenBank/DDBJ databases">
        <authorList>
            <person name="Kociolek L.K."/>
            <person name="Ozer E.A."/>
        </authorList>
    </citation>
    <scope>NUCLEOTIDE SEQUENCE [LARGE SCALE GENOMIC DNA]</scope>
    <source>
        <strain evidence="1 4">ATCC 14501</strain>
    </source>
</reference>
<gene>
    <name evidence="2" type="ORF">DXA38_20865</name>
    <name evidence="1" type="ORF">G4D54_12805</name>
</gene>
<evidence type="ECO:0000313" key="3">
    <source>
        <dbReference type="Proteomes" id="UP000260025"/>
    </source>
</evidence>
<reference evidence="2 3" key="1">
    <citation type="submission" date="2018-08" db="EMBL/GenBank/DDBJ databases">
        <title>A genome reference for cultivated species of the human gut microbiota.</title>
        <authorList>
            <person name="Zou Y."/>
            <person name="Xue W."/>
            <person name="Luo G."/>
        </authorList>
    </citation>
    <scope>NUCLEOTIDE SEQUENCE [LARGE SCALE GENOMIC DNA]</scope>
    <source>
        <strain evidence="2 3">OF01-2LB</strain>
    </source>
</reference>
<organism evidence="2 3">
    <name type="scientific">Clostridium innocuum</name>
    <dbReference type="NCBI Taxonomy" id="1522"/>
    <lineage>
        <taxon>Bacteria</taxon>
        <taxon>Bacillati</taxon>
        <taxon>Bacillota</taxon>
        <taxon>Clostridia</taxon>
        <taxon>Eubacteriales</taxon>
        <taxon>Clostridiaceae</taxon>
        <taxon>Clostridium</taxon>
    </lineage>
</organism>
<evidence type="ECO:0000313" key="4">
    <source>
        <dbReference type="Proteomes" id="UP000503330"/>
    </source>
</evidence>